<protein>
    <recommendedName>
        <fullName evidence="4">DUF2892 domain-containing protein</fullName>
    </recommendedName>
</protein>
<keyword evidence="1" id="KW-0472">Membrane</keyword>
<keyword evidence="1" id="KW-1133">Transmembrane helix</keyword>
<sequence length="67" mass="7736">MKNWGVLRISHLIVSIILIGAAFYFDQNIFLYILGAGFLFQSLTNTGCSNGQCDNRDQIRAKYRRRH</sequence>
<dbReference type="RefSeq" id="WP_379836989.1">
    <property type="nucleotide sequence ID" value="NZ_JBHRYQ010000001.1"/>
</dbReference>
<keyword evidence="1" id="KW-0812">Transmembrane</keyword>
<evidence type="ECO:0000313" key="3">
    <source>
        <dbReference type="Proteomes" id="UP001595616"/>
    </source>
</evidence>
<accession>A0ABV7YU14</accession>
<reference evidence="3" key="1">
    <citation type="journal article" date="2019" name="Int. J. Syst. Evol. Microbiol.">
        <title>The Global Catalogue of Microorganisms (GCM) 10K type strain sequencing project: providing services to taxonomists for standard genome sequencing and annotation.</title>
        <authorList>
            <consortium name="The Broad Institute Genomics Platform"/>
            <consortium name="The Broad Institute Genome Sequencing Center for Infectious Disease"/>
            <person name="Wu L."/>
            <person name="Ma J."/>
        </authorList>
    </citation>
    <scope>NUCLEOTIDE SEQUENCE [LARGE SCALE GENOMIC DNA]</scope>
    <source>
        <strain evidence="3">CECT 7956</strain>
    </source>
</reference>
<evidence type="ECO:0008006" key="4">
    <source>
        <dbReference type="Google" id="ProtNLM"/>
    </source>
</evidence>
<dbReference type="EMBL" id="JBHRYQ010000001">
    <property type="protein sequence ID" value="MFC3810674.1"/>
    <property type="molecule type" value="Genomic_DNA"/>
</dbReference>
<feature type="transmembrane region" description="Helical" evidence="1">
    <location>
        <begin position="12"/>
        <end position="40"/>
    </location>
</feature>
<keyword evidence="3" id="KW-1185">Reference proteome</keyword>
<gene>
    <name evidence="2" type="ORF">ACFOOI_08415</name>
</gene>
<evidence type="ECO:0000256" key="1">
    <source>
        <dbReference type="SAM" id="Phobius"/>
    </source>
</evidence>
<organism evidence="2 3">
    <name type="scientific">Lacihabitans lacunae</name>
    <dbReference type="NCBI Taxonomy" id="1028214"/>
    <lineage>
        <taxon>Bacteria</taxon>
        <taxon>Pseudomonadati</taxon>
        <taxon>Bacteroidota</taxon>
        <taxon>Cytophagia</taxon>
        <taxon>Cytophagales</taxon>
        <taxon>Leadbetterellaceae</taxon>
        <taxon>Lacihabitans</taxon>
    </lineage>
</organism>
<evidence type="ECO:0000313" key="2">
    <source>
        <dbReference type="EMBL" id="MFC3810674.1"/>
    </source>
</evidence>
<comment type="caution">
    <text evidence="2">The sequence shown here is derived from an EMBL/GenBank/DDBJ whole genome shotgun (WGS) entry which is preliminary data.</text>
</comment>
<name>A0ABV7YU14_9BACT</name>
<proteinExistence type="predicted"/>
<dbReference type="Proteomes" id="UP001595616">
    <property type="component" value="Unassembled WGS sequence"/>
</dbReference>